<feature type="compositionally biased region" description="Basic and acidic residues" evidence="1">
    <location>
        <begin position="63"/>
        <end position="73"/>
    </location>
</feature>
<dbReference type="SUPFAM" id="SSF56112">
    <property type="entry name" value="Protein kinase-like (PK-like)"/>
    <property type="match status" value="1"/>
</dbReference>
<keyword evidence="4" id="KW-1185">Reference proteome</keyword>
<dbReference type="EMBL" id="JAPMOS010000120">
    <property type="protein sequence ID" value="KAJ4455091.1"/>
    <property type="molecule type" value="Genomic_DNA"/>
</dbReference>
<feature type="signal peptide" evidence="2">
    <location>
        <begin position="1"/>
        <end position="22"/>
    </location>
</feature>
<comment type="caution">
    <text evidence="3">The sequence shown here is derived from an EMBL/GenBank/DDBJ whole genome shotgun (WGS) entry which is preliminary data.</text>
</comment>
<reference evidence="3" key="1">
    <citation type="journal article" date="2022" name="bioRxiv">
        <title>Genomics of Preaxostyla Flagellates Illuminates Evolutionary Transitions and the Path Towards Mitochondrial Loss.</title>
        <authorList>
            <person name="Novak L.V.F."/>
            <person name="Treitli S.C."/>
            <person name="Pyrih J."/>
            <person name="Halakuc P."/>
            <person name="Pipaliya S.V."/>
            <person name="Vacek V."/>
            <person name="Brzon O."/>
            <person name="Soukal P."/>
            <person name="Eme L."/>
            <person name="Dacks J.B."/>
            <person name="Karnkowska A."/>
            <person name="Elias M."/>
            <person name="Hampl V."/>
        </authorList>
    </citation>
    <scope>NUCLEOTIDE SEQUENCE</scope>
    <source>
        <strain evidence="3">RCP-MX</strain>
    </source>
</reference>
<feature type="chain" id="PRO_5045671137" description="Protein kinase domain-containing protein" evidence="2">
    <location>
        <begin position="23"/>
        <end position="781"/>
    </location>
</feature>
<feature type="compositionally biased region" description="Low complexity" evidence="1">
    <location>
        <begin position="487"/>
        <end position="496"/>
    </location>
</feature>
<protein>
    <recommendedName>
        <fullName evidence="5">Protein kinase domain-containing protein</fullName>
    </recommendedName>
</protein>
<evidence type="ECO:0000256" key="1">
    <source>
        <dbReference type="SAM" id="MobiDB-lite"/>
    </source>
</evidence>
<dbReference type="InterPro" id="IPR011009">
    <property type="entry name" value="Kinase-like_dom_sf"/>
</dbReference>
<evidence type="ECO:0000313" key="3">
    <source>
        <dbReference type="EMBL" id="KAJ4455091.1"/>
    </source>
</evidence>
<keyword evidence="2" id="KW-0732">Signal</keyword>
<feature type="region of interest" description="Disordered" evidence="1">
    <location>
        <begin position="37"/>
        <end position="130"/>
    </location>
</feature>
<accession>A0ABQ8U9J3</accession>
<sequence>MKIRRFTTGFGGLVFLLKMTHGSPKVISPRNIEEFEANVPAAPGIPMKRATDRSQSQGRQQRRRQDEKDKEPEDPALAKTIAPHRPVTPRRRGRSASKQASPIAPDQTREVQREEKEDGDSAAPTVACEFQPYQPPPAGATAMAEPTSSTAPRRMDGAHLPLDYPRMSPSKIGELPIALPFDAIQMIKGQLLCRHLDPTADYTQSNHHKPWQAAAGRWLKKLLSRAKIPGATVKRGQRTEDFLPANWHYPGLSVGEGASDGQIVIGTIPLFNIEINSGKTRIAACQQLLCYIFCSLLNDFYKTANFNMKDDPLVAFGLYIDPDAQILFKYSLTFRQQAPKWRVDFSIEVDWCWSEITEPSRTQSTGQEEARRTRRTGEQKIRVPEEKIQVILENIRVHASPHFRGAHLPPIGEMGILPAKLLLETLPASMAARAAAAATASLPARCPAADATAPLTARAAADATASTPAADATASMAARAAAGATASPAGTASAPAAPVPAPAPAPAGTASATAAPALAGALALPGDQWTSVEPEGTEILARSLFRSKDKKWYAKLIAAGADKQSRPFLDGHQVLSEVNHPSRPPSSTCPPDVPSQWKIFGTPYNFVAIPNYGPTLFDQPPRLAELRPTALALVRLVLRLAERNCAHNDVRSPNIIIPNEQAGMRLIDFDRCGNFDHEFPNSCKNITHSLEKPIAVEECAPCALHQCAVVVARLARLHDLHVRLPQETDLFLFTRQCLESLPSSVADIMQTLLPPGYHILDENAAIACLRAAAGLPDVPPH</sequence>
<organism evidence="3 4">
    <name type="scientific">Paratrimastix pyriformis</name>
    <dbReference type="NCBI Taxonomy" id="342808"/>
    <lineage>
        <taxon>Eukaryota</taxon>
        <taxon>Metamonada</taxon>
        <taxon>Preaxostyla</taxon>
        <taxon>Paratrimastigidae</taxon>
        <taxon>Paratrimastix</taxon>
    </lineage>
</organism>
<gene>
    <name evidence="3" type="ORF">PAPYR_10038</name>
</gene>
<evidence type="ECO:0000256" key="2">
    <source>
        <dbReference type="SAM" id="SignalP"/>
    </source>
</evidence>
<evidence type="ECO:0008006" key="5">
    <source>
        <dbReference type="Google" id="ProtNLM"/>
    </source>
</evidence>
<evidence type="ECO:0000313" key="4">
    <source>
        <dbReference type="Proteomes" id="UP001141327"/>
    </source>
</evidence>
<name>A0ABQ8U9J3_9EUKA</name>
<dbReference type="Proteomes" id="UP001141327">
    <property type="component" value="Unassembled WGS sequence"/>
</dbReference>
<proteinExistence type="predicted"/>
<feature type="region of interest" description="Disordered" evidence="1">
    <location>
        <begin position="487"/>
        <end position="510"/>
    </location>
</feature>
<feature type="compositionally biased region" description="Basic and acidic residues" evidence="1">
    <location>
        <begin position="107"/>
        <end position="116"/>
    </location>
</feature>